<dbReference type="PANTHER" id="PTHR11715:SF3">
    <property type="entry name" value="GLYCINE CLEAVAGE SYSTEM H PROTEIN-RELATED"/>
    <property type="match status" value="1"/>
</dbReference>
<evidence type="ECO:0000256" key="2">
    <source>
        <dbReference type="ARBA" id="ARBA00022823"/>
    </source>
</evidence>
<accession>A0ABT1W159</accession>
<comment type="similarity">
    <text evidence="1 3">Belongs to the GcvH family.</text>
</comment>
<comment type="cofactor">
    <cofactor evidence="3">
        <name>(R)-lipoate</name>
        <dbReference type="ChEBI" id="CHEBI:83088"/>
    </cofactor>
    <text evidence="3">Binds 1 lipoyl cofactor covalently.</text>
</comment>
<keyword evidence="6" id="KW-1185">Reference proteome</keyword>
<dbReference type="InterPro" id="IPR017453">
    <property type="entry name" value="GCV_H_sub"/>
</dbReference>
<name>A0ABT1W159_9PROT</name>
<dbReference type="InterPro" id="IPR000089">
    <property type="entry name" value="Biotin_lipoyl"/>
</dbReference>
<reference evidence="5 6" key="1">
    <citation type="submission" date="2022-06" db="EMBL/GenBank/DDBJ databases">
        <title>Rhizosaccharibacter gen. nov. sp. nov. KSS12, endophytic bacteria isolated from sugarcane.</title>
        <authorList>
            <person name="Pitiwittayakul N."/>
        </authorList>
    </citation>
    <scope>NUCLEOTIDE SEQUENCE [LARGE SCALE GENOMIC DNA]</scope>
    <source>
        <strain evidence="5 6">KSS12</strain>
    </source>
</reference>
<feature type="domain" description="Lipoyl-binding" evidence="4">
    <location>
        <begin position="20"/>
        <end position="102"/>
    </location>
</feature>
<dbReference type="NCBIfam" id="NF002270">
    <property type="entry name" value="PRK01202.1"/>
    <property type="match status" value="1"/>
</dbReference>
<evidence type="ECO:0000256" key="1">
    <source>
        <dbReference type="ARBA" id="ARBA00009249"/>
    </source>
</evidence>
<keyword evidence="2 3" id="KW-0450">Lipoyl</keyword>
<dbReference type="SUPFAM" id="SSF51230">
    <property type="entry name" value="Single hybrid motif"/>
    <property type="match status" value="1"/>
</dbReference>
<sequence>MAETRFTKDHEWVRLEDDGTATVGITDHAQQALGDVVFIELPDADRELADGESCAVVESVKAASDVYAPLAGTVVENNPLLGEDPSLVNRDAEGEAWFFRMEPNDPEQFNELMDADGYQSFLETL</sequence>
<dbReference type="InterPro" id="IPR011053">
    <property type="entry name" value="Single_hybrid_motif"/>
</dbReference>
<dbReference type="HAMAP" id="MF_00272">
    <property type="entry name" value="GcvH"/>
    <property type="match status" value="1"/>
</dbReference>
<comment type="subunit">
    <text evidence="3">The glycine cleavage system is composed of four proteins: P, T, L and H.</text>
</comment>
<proteinExistence type="inferred from homology"/>
<gene>
    <name evidence="3 5" type="primary">gcvH</name>
    <name evidence="5" type="ORF">NFI88_12145</name>
</gene>
<dbReference type="Gene3D" id="2.40.50.100">
    <property type="match status" value="1"/>
</dbReference>
<dbReference type="PANTHER" id="PTHR11715">
    <property type="entry name" value="GLYCINE CLEAVAGE SYSTEM H PROTEIN"/>
    <property type="match status" value="1"/>
</dbReference>
<dbReference type="RefSeq" id="WP_422920336.1">
    <property type="nucleotide sequence ID" value="NZ_JAMZEJ010000007.1"/>
</dbReference>
<dbReference type="CDD" id="cd06848">
    <property type="entry name" value="GCS_H"/>
    <property type="match status" value="1"/>
</dbReference>
<evidence type="ECO:0000259" key="4">
    <source>
        <dbReference type="PROSITE" id="PS50968"/>
    </source>
</evidence>
<dbReference type="Pfam" id="PF01597">
    <property type="entry name" value="GCV_H"/>
    <property type="match status" value="1"/>
</dbReference>
<dbReference type="InterPro" id="IPR033753">
    <property type="entry name" value="GCV_H/Fam206"/>
</dbReference>
<evidence type="ECO:0000313" key="6">
    <source>
        <dbReference type="Proteomes" id="UP001524547"/>
    </source>
</evidence>
<dbReference type="Proteomes" id="UP001524547">
    <property type="component" value="Unassembled WGS sequence"/>
</dbReference>
<dbReference type="EMBL" id="JAMZEJ010000007">
    <property type="protein sequence ID" value="MCQ8241588.1"/>
    <property type="molecule type" value="Genomic_DNA"/>
</dbReference>
<evidence type="ECO:0000313" key="5">
    <source>
        <dbReference type="EMBL" id="MCQ8241588.1"/>
    </source>
</evidence>
<organism evidence="5 6">
    <name type="scientific">Rhizosaccharibacter radicis</name>
    <dbReference type="NCBI Taxonomy" id="2782605"/>
    <lineage>
        <taxon>Bacteria</taxon>
        <taxon>Pseudomonadati</taxon>
        <taxon>Pseudomonadota</taxon>
        <taxon>Alphaproteobacteria</taxon>
        <taxon>Acetobacterales</taxon>
        <taxon>Acetobacteraceae</taxon>
        <taxon>Rhizosaccharibacter</taxon>
    </lineage>
</organism>
<dbReference type="PROSITE" id="PS00189">
    <property type="entry name" value="LIPOYL"/>
    <property type="match status" value="1"/>
</dbReference>
<evidence type="ECO:0000256" key="3">
    <source>
        <dbReference type="HAMAP-Rule" id="MF_00272"/>
    </source>
</evidence>
<dbReference type="InterPro" id="IPR002930">
    <property type="entry name" value="GCV_H"/>
</dbReference>
<feature type="modified residue" description="N6-lipoyllysine" evidence="3">
    <location>
        <position position="61"/>
    </location>
</feature>
<protein>
    <recommendedName>
        <fullName evidence="3">Glycine cleavage system H protein</fullName>
    </recommendedName>
</protein>
<comment type="caution">
    <text evidence="5">The sequence shown here is derived from an EMBL/GenBank/DDBJ whole genome shotgun (WGS) entry which is preliminary data.</text>
</comment>
<dbReference type="InterPro" id="IPR003016">
    <property type="entry name" value="2-oxoA_DH_lipoyl-BS"/>
</dbReference>
<comment type="function">
    <text evidence="3">The glycine cleavage system catalyzes the degradation of glycine. The H protein shuttles the methylamine group of glycine from the P protein to the T protein.</text>
</comment>
<dbReference type="PROSITE" id="PS50968">
    <property type="entry name" value="BIOTINYL_LIPOYL"/>
    <property type="match status" value="1"/>
</dbReference>
<dbReference type="NCBIfam" id="TIGR00527">
    <property type="entry name" value="gcvH"/>
    <property type="match status" value="1"/>
</dbReference>